<accession>B3QZ67</accession>
<dbReference type="HOGENOM" id="CLU_1893758_0_0_10"/>
<feature type="transmembrane region" description="Helical" evidence="1">
    <location>
        <begin position="130"/>
        <end position="150"/>
    </location>
</feature>
<keyword evidence="1" id="KW-0812">Transmembrane</keyword>
<name>B3QZ67_CHLT3</name>
<dbReference type="KEGG" id="cts:Ctha_1297"/>
<proteinExistence type="predicted"/>
<dbReference type="RefSeq" id="WP_012499844.1">
    <property type="nucleotide sequence ID" value="NC_011026.1"/>
</dbReference>
<keyword evidence="1" id="KW-0472">Membrane</keyword>
<keyword evidence="3" id="KW-1185">Reference proteome</keyword>
<evidence type="ECO:0000256" key="1">
    <source>
        <dbReference type="SAM" id="Phobius"/>
    </source>
</evidence>
<dbReference type="EMBL" id="CP001100">
    <property type="protein sequence ID" value="ACF13760.1"/>
    <property type="molecule type" value="Genomic_DNA"/>
</dbReference>
<protein>
    <submittedName>
        <fullName evidence="2">Uncharacterized protein</fullName>
    </submittedName>
</protein>
<dbReference type="Proteomes" id="UP000001208">
    <property type="component" value="Chromosome"/>
</dbReference>
<organism evidence="2 3">
    <name type="scientific">Chloroherpeton thalassium (strain ATCC 35110 / GB-78)</name>
    <dbReference type="NCBI Taxonomy" id="517418"/>
    <lineage>
        <taxon>Bacteria</taxon>
        <taxon>Pseudomonadati</taxon>
        <taxon>Chlorobiota</taxon>
        <taxon>Chlorobiia</taxon>
        <taxon>Chlorobiales</taxon>
        <taxon>Chloroherpetonaceae</taxon>
        <taxon>Chloroherpeton</taxon>
    </lineage>
</organism>
<evidence type="ECO:0000313" key="3">
    <source>
        <dbReference type="Proteomes" id="UP000001208"/>
    </source>
</evidence>
<feature type="transmembrane region" description="Helical" evidence="1">
    <location>
        <begin position="43"/>
        <end position="61"/>
    </location>
</feature>
<dbReference type="AlphaFoldDB" id="B3QZ67"/>
<reference evidence="2 3" key="1">
    <citation type="submission" date="2008-06" db="EMBL/GenBank/DDBJ databases">
        <title>Complete sequence of Chloroherpeton thalassium ATCC 35110.</title>
        <authorList>
            <consortium name="US DOE Joint Genome Institute"/>
            <person name="Lucas S."/>
            <person name="Copeland A."/>
            <person name="Lapidus A."/>
            <person name="Glavina del Rio T."/>
            <person name="Dalin E."/>
            <person name="Tice H."/>
            <person name="Bruce D."/>
            <person name="Goodwin L."/>
            <person name="Pitluck S."/>
            <person name="Schmutz J."/>
            <person name="Larimer F."/>
            <person name="Land M."/>
            <person name="Hauser L."/>
            <person name="Kyrpides N."/>
            <person name="Mikhailova N."/>
            <person name="Liu Z."/>
            <person name="Li T."/>
            <person name="Zhao F."/>
            <person name="Overmann J."/>
            <person name="Bryant D.A."/>
            <person name="Richardson P."/>
        </authorList>
    </citation>
    <scope>NUCLEOTIDE SEQUENCE [LARGE SCALE GENOMIC DNA]</scope>
    <source>
        <strain evidence="3">ATCC 35110 / GB-78</strain>
    </source>
</reference>
<sequence>MKFRDFNTSEFETFEEDVLSQNSDSIDKKPGKTPFWQNYKMMLLAWVVILIIIEVGIYFNLDKFIIGNVVFLFGLLSYAFTGLLSLFGYVPFVGPLIVKALGFPFVWLLNGVGYLVSLVAIRRGYSKDVLTYRGFTIALIIGITIGYAIGKIM</sequence>
<evidence type="ECO:0000313" key="2">
    <source>
        <dbReference type="EMBL" id="ACF13760.1"/>
    </source>
</evidence>
<keyword evidence="1" id="KW-1133">Transmembrane helix</keyword>
<feature type="transmembrane region" description="Helical" evidence="1">
    <location>
        <begin position="68"/>
        <end position="90"/>
    </location>
</feature>
<feature type="transmembrane region" description="Helical" evidence="1">
    <location>
        <begin position="96"/>
        <end position="118"/>
    </location>
</feature>
<gene>
    <name evidence="2" type="ordered locus">Ctha_1297</name>
</gene>
<dbReference type="STRING" id="517418.Ctha_1297"/>
<dbReference type="eggNOG" id="ENOG50337AR">
    <property type="taxonomic scope" value="Bacteria"/>
</dbReference>